<dbReference type="SUPFAM" id="SSF51011">
    <property type="entry name" value="Glycosyl hydrolase domain"/>
    <property type="match status" value="1"/>
</dbReference>
<evidence type="ECO:0000313" key="8">
    <source>
        <dbReference type="EMBL" id="MBK0383695.1"/>
    </source>
</evidence>
<protein>
    <recommendedName>
        <fullName evidence="5">Alpha-galactosidase</fullName>
        <ecNumber evidence="5">3.2.1.22</ecNumber>
    </recommendedName>
    <alternativeName>
        <fullName evidence="5">Melibiase</fullName>
    </alternativeName>
</protein>
<dbReference type="InterPro" id="IPR017853">
    <property type="entry name" value="GH"/>
</dbReference>
<dbReference type="Pfam" id="PF16499">
    <property type="entry name" value="Melibiase_2"/>
    <property type="match status" value="2"/>
</dbReference>
<evidence type="ECO:0000313" key="9">
    <source>
        <dbReference type="Proteomes" id="UP000660024"/>
    </source>
</evidence>
<feature type="chain" id="PRO_5046975091" description="Alpha-galactosidase" evidence="6">
    <location>
        <begin position="20"/>
        <end position="530"/>
    </location>
</feature>
<proteinExistence type="inferred from homology"/>
<dbReference type="InterPro" id="IPR041233">
    <property type="entry name" value="Melibiase_C"/>
</dbReference>
<name>A0ABS1BLC7_9SPHI</name>
<keyword evidence="9" id="KW-1185">Reference proteome</keyword>
<keyword evidence="3 5" id="KW-0378">Hydrolase</keyword>
<feature type="signal peptide" evidence="6">
    <location>
        <begin position="1"/>
        <end position="19"/>
    </location>
</feature>
<evidence type="ECO:0000256" key="2">
    <source>
        <dbReference type="ARBA" id="ARBA00022729"/>
    </source>
</evidence>
<dbReference type="SUPFAM" id="SSF49313">
    <property type="entry name" value="Cadherin-like"/>
    <property type="match status" value="1"/>
</dbReference>
<dbReference type="PRINTS" id="PR00740">
    <property type="entry name" value="GLHYDRLASE27"/>
</dbReference>
<keyword evidence="5" id="KW-1015">Disulfide bond</keyword>
<reference evidence="8 9" key="1">
    <citation type="submission" date="2020-12" db="EMBL/GenBank/DDBJ databases">
        <title>Bacterial novel species Pedobacter sp. SD-b isolated from soil.</title>
        <authorList>
            <person name="Jung H.-Y."/>
        </authorList>
    </citation>
    <scope>NUCLEOTIDE SEQUENCE [LARGE SCALE GENOMIC DNA]</scope>
    <source>
        <strain evidence="8 9">SD-b</strain>
    </source>
</reference>
<evidence type="ECO:0000256" key="1">
    <source>
        <dbReference type="ARBA" id="ARBA00009743"/>
    </source>
</evidence>
<accession>A0ABS1BLC7</accession>
<dbReference type="EC" id="3.2.1.22" evidence="5"/>
<evidence type="ECO:0000256" key="3">
    <source>
        <dbReference type="ARBA" id="ARBA00022801"/>
    </source>
</evidence>
<evidence type="ECO:0000256" key="4">
    <source>
        <dbReference type="ARBA" id="ARBA00023295"/>
    </source>
</evidence>
<dbReference type="InterPro" id="IPR013785">
    <property type="entry name" value="Aldolase_TIM"/>
</dbReference>
<dbReference type="Proteomes" id="UP000660024">
    <property type="component" value="Unassembled WGS sequence"/>
</dbReference>
<feature type="domain" description="Alpha galactosidase C-terminal" evidence="7">
    <location>
        <begin position="458"/>
        <end position="527"/>
    </location>
</feature>
<keyword evidence="2 6" id="KW-0732">Signal</keyword>
<organism evidence="8 9">
    <name type="scientific">Pedobacter segetis</name>
    <dbReference type="NCBI Taxonomy" id="2793069"/>
    <lineage>
        <taxon>Bacteria</taxon>
        <taxon>Pseudomonadati</taxon>
        <taxon>Bacteroidota</taxon>
        <taxon>Sphingobacteriia</taxon>
        <taxon>Sphingobacteriales</taxon>
        <taxon>Sphingobacteriaceae</taxon>
        <taxon>Pedobacter</taxon>
    </lineage>
</organism>
<evidence type="ECO:0000256" key="5">
    <source>
        <dbReference type="RuleBase" id="RU361168"/>
    </source>
</evidence>
<dbReference type="Pfam" id="PF05345">
    <property type="entry name" value="He_PIG"/>
    <property type="match status" value="1"/>
</dbReference>
<dbReference type="EMBL" id="JAEHFY010000016">
    <property type="protein sequence ID" value="MBK0383695.1"/>
    <property type="molecule type" value="Genomic_DNA"/>
</dbReference>
<dbReference type="PANTHER" id="PTHR11452:SF75">
    <property type="entry name" value="ALPHA-GALACTOSIDASE MEL1"/>
    <property type="match status" value="1"/>
</dbReference>
<dbReference type="InterPro" id="IPR013780">
    <property type="entry name" value="Glyco_hydro_b"/>
</dbReference>
<comment type="caution">
    <text evidence="8">The sequence shown here is derived from an EMBL/GenBank/DDBJ whole genome shotgun (WGS) entry which is preliminary data.</text>
</comment>
<dbReference type="InterPro" id="IPR015919">
    <property type="entry name" value="Cadherin-like_sf"/>
</dbReference>
<dbReference type="InterPro" id="IPR002241">
    <property type="entry name" value="Glyco_hydro_27"/>
</dbReference>
<comment type="similarity">
    <text evidence="1 5">Belongs to the glycosyl hydrolase 27 family.</text>
</comment>
<dbReference type="InterPro" id="IPR013783">
    <property type="entry name" value="Ig-like_fold"/>
</dbReference>
<dbReference type="PANTHER" id="PTHR11452">
    <property type="entry name" value="ALPHA-GALACTOSIDASE/ALPHA-N-ACETYLGALACTOSAMINIDASE"/>
    <property type="match status" value="1"/>
</dbReference>
<dbReference type="Gene3D" id="3.20.20.70">
    <property type="entry name" value="Aldolase class I"/>
    <property type="match status" value="1"/>
</dbReference>
<comment type="catalytic activity">
    <reaction evidence="5">
        <text>Hydrolysis of terminal, non-reducing alpha-D-galactose residues in alpha-D-galactosides, including galactose oligosaccharides, galactomannans and galactolipids.</text>
        <dbReference type="EC" id="3.2.1.22"/>
    </reaction>
</comment>
<dbReference type="Pfam" id="PF17801">
    <property type="entry name" value="Melibiase_C"/>
    <property type="match status" value="1"/>
</dbReference>
<dbReference type="CDD" id="cd14792">
    <property type="entry name" value="GH27"/>
    <property type="match status" value="1"/>
</dbReference>
<dbReference type="Gene3D" id="2.60.40.1180">
    <property type="entry name" value="Golgi alpha-mannosidase II"/>
    <property type="match status" value="1"/>
</dbReference>
<dbReference type="Gene3D" id="2.60.40.10">
    <property type="entry name" value="Immunoglobulins"/>
    <property type="match status" value="1"/>
</dbReference>
<evidence type="ECO:0000256" key="6">
    <source>
        <dbReference type="SAM" id="SignalP"/>
    </source>
</evidence>
<sequence>MRRMIIALVMTLCYTNANAQQIYDARVKENEILTPIPKKQPKINGAKIYGAKPGRKFIYRIPCQGKRPMHFEIENLPAGLLLDRYNGIISGIVPQSKGNYPMMLTAENDFGKDSRSFDLVVGYKIALTPPTGWNSWGGHMMYVTDSVIRKAADVFVEKGLADVGFQYLSIDDCWMKIKQSGFDAESKRQKEQHEGFDYDGFIGEVRDSNGYVIPNKNFPDMKSLTNYIHSFGLKAGIYSTPGPYTCQNFVGSLGYQKQDADQYAAWGFDLLKYDLCSGGSLLNFLKKQDPNYPQTDFWRPMATYLHEQDRDILFNLCQYGIDNPWKWAPSLGISTWRIGGDLNHHVDSYFKYALQISTKLRYFSKPGQWNDPDFMYINKLRDFSKMANPSKDISLNTNQRYQYVSLWSIICAPFFFSCDINDINEFTLRLLSNSEVMNINQDELGYVAKVLKNKNDEIVMVKELANGSKVLALFNTNKNEEKVIKVNLISMGFTNKTILYDVWREKEVGKFKDIFSSKISPDGVGLFIVR</sequence>
<dbReference type="SUPFAM" id="SSF51445">
    <property type="entry name" value="(Trans)glycosidases"/>
    <property type="match status" value="1"/>
</dbReference>
<gene>
    <name evidence="8" type="ORF">I5M32_12070</name>
</gene>
<keyword evidence="4 5" id="KW-0326">Glycosidase</keyword>
<evidence type="ECO:0000259" key="7">
    <source>
        <dbReference type="Pfam" id="PF17801"/>
    </source>
</evidence>
<dbReference type="RefSeq" id="WP_200586687.1">
    <property type="nucleotide sequence ID" value="NZ_JAEHFY010000016.1"/>
</dbReference>